<dbReference type="Proteomes" id="UP001143362">
    <property type="component" value="Unassembled WGS sequence"/>
</dbReference>
<evidence type="ECO:0000313" key="2">
    <source>
        <dbReference type="Proteomes" id="UP001143362"/>
    </source>
</evidence>
<gene>
    <name evidence="1" type="ORF">EYC98_20735</name>
</gene>
<protein>
    <submittedName>
        <fullName evidence="1">PIG-L family deacetylase</fullName>
    </submittedName>
</protein>
<dbReference type="InterPro" id="IPR024078">
    <property type="entry name" value="LmbE-like_dom_sf"/>
</dbReference>
<dbReference type="InterPro" id="IPR003737">
    <property type="entry name" value="GlcNAc_PI_deacetylase-related"/>
</dbReference>
<dbReference type="SUPFAM" id="SSF102588">
    <property type="entry name" value="LmbE-like"/>
    <property type="match status" value="1"/>
</dbReference>
<sequence length="278" mass="31326">MTLEPSIRRTGNATGLDVFLCAHQDDEFSFLYTIQCSLAEGRDLLVLFLTDGGNSEVRNEESRKVLEAAGVHSDSIEFIGGELQFTDGKLMDHLLPAWRAINYCIEGLSSRVKSIYMPAWEGGHQDHDVLHVLGVCLARKLGVYHSSRQIGLYHCYGMSWIFYRVLSPLKLNGPTTKVPIPPAKRLKFLILFLNYRSQFMAWIGLYPFVILDYLLDGTVKLQPISWSRIHQAPHPGVPLYERRGFSNLQSVTTSIDNFLQTISPELSTKNPIDSNGPL</sequence>
<dbReference type="Gene3D" id="3.40.50.10320">
    <property type="entry name" value="LmbE-like"/>
    <property type="match status" value="1"/>
</dbReference>
<comment type="caution">
    <text evidence="1">The sequence shown here is derived from an EMBL/GenBank/DDBJ whole genome shotgun (WGS) entry which is preliminary data.</text>
</comment>
<reference evidence="1" key="1">
    <citation type="submission" date="2019-02" db="EMBL/GenBank/DDBJ databases">
        <authorList>
            <person name="Li S.-H."/>
        </authorList>
    </citation>
    <scope>NUCLEOTIDE SEQUENCE</scope>
    <source>
        <strain evidence="1">IMCC14734</strain>
    </source>
</reference>
<name>A0ABT3TPP0_9GAMM</name>
<dbReference type="RefSeq" id="WP_279247330.1">
    <property type="nucleotide sequence ID" value="NZ_SHNN01000006.1"/>
</dbReference>
<dbReference type="EMBL" id="SHNN01000006">
    <property type="protein sequence ID" value="MCX2983297.1"/>
    <property type="molecule type" value="Genomic_DNA"/>
</dbReference>
<organism evidence="1 2">
    <name type="scientific">Candidatus Litorirhabdus singularis</name>
    <dbReference type="NCBI Taxonomy" id="2518993"/>
    <lineage>
        <taxon>Bacteria</taxon>
        <taxon>Pseudomonadati</taxon>
        <taxon>Pseudomonadota</taxon>
        <taxon>Gammaproteobacteria</taxon>
        <taxon>Cellvibrionales</taxon>
        <taxon>Halieaceae</taxon>
        <taxon>Candidatus Litorirhabdus</taxon>
    </lineage>
</organism>
<dbReference type="Pfam" id="PF02585">
    <property type="entry name" value="PIG-L"/>
    <property type="match status" value="1"/>
</dbReference>
<accession>A0ABT3TPP0</accession>
<keyword evidence="2" id="KW-1185">Reference proteome</keyword>
<evidence type="ECO:0000313" key="1">
    <source>
        <dbReference type="EMBL" id="MCX2983297.1"/>
    </source>
</evidence>
<proteinExistence type="predicted"/>